<evidence type="ECO:0000256" key="1">
    <source>
        <dbReference type="SAM" id="Coils"/>
    </source>
</evidence>
<dbReference type="Gene3D" id="1.20.5.1160">
    <property type="entry name" value="Vasodilator-stimulated phosphoprotein"/>
    <property type="match status" value="1"/>
</dbReference>
<dbReference type="PANTHER" id="PTHR23239:SF347">
    <property type="entry name" value="KERATIN 93-RELATED"/>
    <property type="match status" value="1"/>
</dbReference>
<dbReference type="GO" id="GO:0005856">
    <property type="term" value="C:cytoskeleton"/>
    <property type="evidence" value="ECO:0007669"/>
    <property type="project" value="TreeGrafter"/>
</dbReference>
<evidence type="ECO:0000313" key="3">
    <source>
        <dbReference type="Proteomes" id="UP000694700"/>
    </source>
</evidence>
<name>A0A8C1YHX2_CYPCA</name>
<protein>
    <submittedName>
        <fullName evidence="2">Uncharacterized protein</fullName>
    </submittedName>
</protein>
<dbReference type="InterPro" id="IPR002957">
    <property type="entry name" value="Keratin_I"/>
</dbReference>
<evidence type="ECO:0000313" key="2">
    <source>
        <dbReference type="Ensembl" id="ENSCCRP00015006933.1"/>
    </source>
</evidence>
<dbReference type="AlphaFoldDB" id="A0A8C1YHX2"/>
<sequence>MTTPCAPKAYSVYGCGFGGSSHISSSCYLRVGCYPGLHCKLNSGGFRIMLGNCVYIQLNDKGTMQNLNDCLASCLRCRSVSTMRRKVTQCLSMLYINTFFYQSYIANLSCLLDQTTLTKADLEIQIETLQEDLACLKKNHQEKVRLQPLFL</sequence>
<feature type="coiled-coil region" evidence="1">
    <location>
        <begin position="112"/>
        <end position="146"/>
    </location>
</feature>
<accession>A0A8C1YHX2</accession>
<keyword evidence="1" id="KW-0175">Coiled coil</keyword>
<reference evidence="2" key="1">
    <citation type="submission" date="2025-08" db="UniProtKB">
        <authorList>
            <consortium name="Ensembl"/>
        </authorList>
    </citation>
    <scope>IDENTIFICATION</scope>
</reference>
<dbReference type="PANTHER" id="PTHR23239">
    <property type="entry name" value="INTERMEDIATE FILAMENT"/>
    <property type="match status" value="1"/>
</dbReference>
<proteinExistence type="predicted"/>
<organism evidence="2 3">
    <name type="scientific">Cyprinus carpio</name>
    <name type="common">Common carp</name>
    <dbReference type="NCBI Taxonomy" id="7962"/>
    <lineage>
        <taxon>Eukaryota</taxon>
        <taxon>Metazoa</taxon>
        <taxon>Chordata</taxon>
        <taxon>Craniata</taxon>
        <taxon>Vertebrata</taxon>
        <taxon>Euteleostomi</taxon>
        <taxon>Actinopterygii</taxon>
        <taxon>Neopterygii</taxon>
        <taxon>Teleostei</taxon>
        <taxon>Ostariophysi</taxon>
        <taxon>Cypriniformes</taxon>
        <taxon>Cyprinidae</taxon>
        <taxon>Cyprininae</taxon>
        <taxon>Cyprinus</taxon>
    </lineage>
</organism>
<dbReference type="GO" id="GO:0005198">
    <property type="term" value="F:structural molecule activity"/>
    <property type="evidence" value="ECO:0007669"/>
    <property type="project" value="InterPro"/>
</dbReference>
<dbReference type="Proteomes" id="UP000694700">
    <property type="component" value="Unplaced"/>
</dbReference>
<dbReference type="Ensembl" id="ENSCCRT00015007214.1">
    <property type="protein sequence ID" value="ENSCCRP00015006933.1"/>
    <property type="gene ID" value="ENSCCRG00015003513.1"/>
</dbReference>